<dbReference type="EMBL" id="NUFN01000044">
    <property type="protein sequence ID" value="PGH78622.1"/>
    <property type="molecule type" value="Genomic_DNA"/>
</dbReference>
<sequence length="178" mass="21188">MKAQGIKRYKFDFTFNKVTFDVFFFIDESPYKLMFGAKIKNFYFELDVKPGFNINTHLGEKFSELCKVLGLKYDPDNTFKSKYFFEEFNQRIPVTVNVNNRPQPHEVASYRRDVEEADRIYFLGWLHHEKEGKGPRPKNLQKTERILGVDAYNTCRRKRISSKWTDERSKAVAYTDPK</sequence>
<comment type="caution">
    <text evidence="2">The sequence shown here is derived from an EMBL/GenBank/DDBJ whole genome shotgun (WGS) entry which is preliminary data.</text>
</comment>
<protein>
    <submittedName>
        <fullName evidence="2">Uncharacterized protein</fullName>
    </submittedName>
</protein>
<evidence type="ECO:0000313" key="2">
    <source>
        <dbReference type="EMBL" id="PGH78622.1"/>
    </source>
</evidence>
<evidence type="ECO:0000313" key="1">
    <source>
        <dbReference type="EMBL" id="PED11900.1"/>
    </source>
</evidence>
<dbReference type="InterPro" id="IPR046100">
    <property type="entry name" value="DUF6037"/>
</dbReference>
<reference evidence="3 4" key="1">
    <citation type="submission" date="2017-09" db="EMBL/GenBank/DDBJ databases">
        <title>Large-scale bioinformatics analysis of Bacillus genomes uncovers conserved roles of natural products in bacterial physiology.</title>
        <authorList>
            <consortium name="Agbiome Team Llc"/>
            <person name="Bleich R.M."/>
            <person name="Grubbs K.J."/>
            <person name="Santa Maria K.C."/>
            <person name="Allen S.E."/>
            <person name="Farag S."/>
            <person name="Shank E.A."/>
            <person name="Bowers A."/>
        </authorList>
    </citation>
    <scope>NUCLEOTIDE SEQUENCE [LARGE SCALE GENOMIC DNA]</scope>
    <source>
        <strain evidence="2 4">AFS058004</strain>
        <strain evidence="1 3">AFS094940</strain>
    </source>
</reference>
<dbReference type="AlphaFoldDB" id="A0A9X7BUP4"/>
<dbReference type="Proteomes" id="UP000220127">
    <property type="component" value="Unassembled WGS sequence"/>
</dbReference>
<dbReference type="Pfam" id="PF19503">
    <property type="entry name" value="DUF6037"/>
    <property type="match status" value="1"/>
</dbReference>
<proteinExistence type="predicted"/>
<organism evidence="2 4">
    <name type="scientific">Bacillus thuringiensis</name>
    <dbReference type="NCBI Taxonomy" id="1428"/>
    <lineage>
        <taxon>Bacteria</taxon>
        <taxon>Bacillati</taxon>
        <taxon>Bacillota</taxon>
        <taxon>Bacilli</taxon>
        <taxon>Bacillales</taxon>
        <taxon>Bacillaceae</taxon>
        <taxon>Bacillus</taxon>
        <taxon>Bacillus cereus group</taxon>
    </lineage>
</organism>
<dbReference type="Proteomes" id="UP000222944">
    <property type="component" value="Unassembled WGS sequence"/>
</dbReference>
<evidence type="ECO:0000313" key="4">
    <source>
        <dbReference type="Proteomes" id="UP000222944"/>
    </source>
</evidence>
<evidence type="ECO:0000313" key="3">
    <source>
        <dbReference type="Proteomes" id="UP000220127"/>
    </source>
</evidence>
<name>A0A9X7BUP4_BACTU</name>
<gene>
    <name evidence="2" type="ORF">CN899_28290</name>
    <name evidence="1" type="ORF">CON01_24565</name>
</gene>
<accession>A0A9X7BUP4</accession>
<dbReference type="EMBL" id="NVMD01000028">
    <property type="protein sequence ID" value="PED11900.1"/>
    <property type="molecule type" value="Genomic_DNA"/>
</dbReference>